<name>S4PAE0_9NEOP</name>
<evidence type="ECO:0000313" key="1">
    <source>
        <dbReference type="EMBL" id="JAA86133.1"/>
    </source>
</evidence>
<proteinExistence type="predicted"/>
<dbReference type="EMBL" id="GAIX01006427">
    <property type="protein sequence ID" value="JAA86133.1"/>
    <property type="molecule type" value="Transcribed_RNA"/>
</dbReference>
<dbReference type="AlphaFoldDB" id="S4PAE0"/>
<reference evidence="1" key="2">
    <citation type="submission" date="2013-05" db="EMBL/GenBank/DDBJ databases">
        <authorList>
            <person name="Carter J.-M."/>
            <person name="Baker S.C."/>
            <person name="Pink R."/>
            <person name="Carter D.R.F."/>
            <person name="Collins A."/>
            <person name="Tomlin J."/>
            <person name="Gibbs M."/>
            <person name="Breuker C.J."/>
        </authorList>
    </citation>
    <scope>NUCLEOTIDE SEQUENCE</scope>
    <source>
        <tissue evidence="1">Ovary</tissue>
    </source>
</reference>
<reference evidence="1" key="1">
    <citation type="journal article" date="2013" name="BMC Genomics">
        <title>Unscrambling butterfly oogenesis.</title>
        <authorList>
            <person name="Carter J.M."/>
            <person name="Baker S.C."/>
            <person name="Pink R."/>
            <person name="Carter D.R."/>
            <person name="Collins A."/>
            <person name="Tomlin J."/>
            <person name="Gibbs M."/>
            <person name="Breuker C.J."/>
        </authorList>
    </citation>
    <scope>NUCLEOTIDE SEQUENCE</scope>
    <source>
        <tissue evidence="1">Ovary</tissue>
    </source>
</reference>
<organism evidence="1">
    <name type="scientific">Pararge aegeria</name>
    <name type="common">speckled wood butterfly</name>
    <dbReference type="NCBI Taxonomy" id="116150"/>
    <lineage>
        <taxon>Eukaryota</taxon>
        <taxon>Metazoa</taxon>
        <taxon>Ecdysozoa</taxon>
        <taxon>Arthropoda</taxon>
        <taxon>Hexapoda</taxon>
        <taxon>Insecta</taxon>
        <taxon>Pterygota</taxon>
        <taxon>Neoptera</taxon>
        <taxon>Endopterygota</taxon>
        <taxon>Lepidoptera</taxon>
        <taxon>Glossata</taxon>
        <taxon>Ditrysia</taxon>
        <taxon>Papilionoidea</taxon>
        <taxon>Nymphalidae</taxon>
        <taxon>Satyrinae</taxon>
        <taxon>Satyrini</taxon>
        <taxon>Parargina</taxon>
        <taxon>Pararge</taxon>
    </lineage>
</organism>
<sequence>MYLDYLKIYLTLINLKLFFIGHKSKNNIGLKYLSATVSRNSNRRVLVNKTVPHKQCIKHETISNKLCMAQDVTKKN</sequence>
<protein>
    <submittedName>
        <fullName evidence="1">Uncharacterized protein</fullName>
    </submittedName>
</protein>
<accession>S4PAE0</accession>